<dbReference type="GO" id="GO:0015297">
    <property type="term" value="F:antiporter activity"/>
    <property type="evidence" value="ECO:0007669"/>
    <property type="project" value="UniProtKB-KW"/>
</dbReference>
<comment type="subcellular location">
    <subcellularLocation>
        <location evidence="1">Membrane</location>
        <topology evidence="1">Multi-pass membrane protein</topology>
    </subcellularLocation>
</comment>
<dbReference type="InterPro" id="IPR038770">
    <property type="entry name" value="Na+/solute_symporter_sf"/>
</dbReference>
<sequence length="392" mass="42540">MVAHDLVFSFFLIFTGALVLATVALYTKQPIIIAYIALGAIVGPFGLSLIEEPELLEGMSHIGIIFLLFLLGLDMQPSSLVAILRKATLVALISCALFFGIGFGIAMGFQHSALDSLVIGLAMMFSSTIIGLKLLPTTVLHHKRVGELMVGLLLIQDLVAILTLIFLGSLGSGINADEVSPPLWQPFVALPLLVLGSYLIVKGLLLPLIRKFDRFQEYLFILAIGWCLAMAEGAQAIGLTREIGAFIAGVTLATSPIAQYIAISLKPLRDFFLVLFFFALGAGFNLELLSQVIWPALVLAAAVLILKPVIFRYLLGNMSERPALAWDVGFRLGQISEFSLLIAFVAFERSILSEQGSLLIQATAIITFALSSYIVVFNYPNPIAVNDKLRRD</sequence>
<dbReference type="GO" id="GO:0016020">
    <property type="term" value="C:membrane"/>
    <property type="evidence" value="ECO:0007669"/>
    <property type="project" value="UniProtKB-SubCell"/>
</dbReference>
<keyword evidence="6 9" id="KW-1133">Transmembrane helix</keyword>
<reference evidence="11 12" key="1">
    <citation type="journal article" date="2013" name="Nat. Commun.">
        <title>Genome sequence and functional genomic analysis of the oil-degrading bacterium Oleispira antarctica.</title>
        <authorList>
            <person name="Kube M."/>
            <person name="Chernikova T.N."/>
            <person name="Al-Ramahi Y."/>
            <person name="Beloqui A."/>
            <person name="Lopez-Cortez N."/>
            <person name="Guazzaroni M.E."/>
            <person name="Heipieper H.J."/>
            <person name="Klages S."/>
            <person name="Kotsyurbenko O.R."/>
            <person name="Langer I."/>
            <person name="Nechitaylo T.Y."/>
            <person name="Lunsdorf H."/>
            <person name="Fernandez M."/>
            <person name="Juarez S."/>
            <person name="Ciordia S."/>
            <person name="Singer A."/>
            <person name="Kagan O."/>
            <person name="Egorova O."/>
            <person name="Petit P.A."/>
            <person name="Stogios P."/>
            <person name="Kim Y."/>
            <person name="Tchigvintsev A."/>
            <person name="Flick R."/>
            <person name="Denaro R."/>
            <person name="Genovese M."/>
            <person name="Albar J.P."/>
            <person name="Reva O.N."/>
            <person name="Martinez-Gomariz M."/>
            <person name="Tran H."/>
            <person name="Ferrer M."/>
            <person name="Savchenko A."/>
            <person name="Yakunin A.F."/>
            <person name="Yakimov M.M."/>
            <person name="Golyshina O.V."/>
            <person name="Reinhardt R."/>
            <person name="Golyshin P.N."/>
        </authorList>
    </citation>
    <scope>NUCLEOTIDE SEQUENCE [LARGE SCALE GENOMIC DNA]</scope>
</reference>
<evidence type="ECO:0000256" key="7">
    <source>
        <dbReference type="ARBA" id="ARBA00023065"/>
    </source>
</evidence>
<evidence type="ECO:0000313" key="11">
    <source>
        <dbReference type="EMBL" id="CCK76213.1"/>
    </source>
</evidence>
<dbReference type="InterPro" id="IPR006153">
    <property type="entry name" value="Cation/H_exchanger_TM"/>
</dbReference>
<feature type="transmembrane region" description="Helical" evidence="9">
    <location>
        <begin position="243"/>
        <end position="263"/>
    </location>
</feature>
<feature type="transmembrane region" description="Helical" evidence="9">
    <location>
        <begin position="328"/>
        <end position="347"/>
    </location>
</feature>
<dbReference type="PANTHER" id="PTHR42751:SF3">
    <property type="entry name" value="SODIUM_GLUTAMATE SYMPORTER"/>
    <property type="match status" value="1"/>
</dbReference>
<evidence type="ECO:0000313" key="12">
    <source>
        <dbReference type="Proteomes" id="UP000032749"/>
    </source>
</evidence>
<feature type="transmembrane region" description="Helical" evidence="9">
    <location>
        <begin position="87"/>
        <end position="110"/>
    </location>
</feature>
<keyword evidence="4" id="KW-0050">Antiport</keyword>
<evidence type="ECO:0000256" key="5">
    <source>
        <dbReference type="ARBA" id="ARBA00022692"/>
    </source>
</evidence>
<evidence type="ECO:0000256" key="2">
    <source>
        <dbReference type="ARBA" id="ARBA00005551"/>
    </source>
</evidence>
<accession>R4YSF1</accession>
<feature type="transmembrane region" description="Helical" evidence="9">
    <location>
        <begin position="218"/>
        <end position="237"/>
    </location>
</feature>
<dbReference type="PANTHER" id="PTHR42751">
    <property type="entry name" value="SODIUM/HYDROGEN EXCHANGER FAMILY/TRKA DOMAIN PROTEIN"/>
    <property type="match status" value="1"/>
</dbReference>
<dbReference type="GO" id="GO:1902600">
    <property type="term" value="P:proton transmembrane transport"/>
    <property type="evidence" value="ECO:0007669"/>
    <property type="project" value="InterPro"/>
</dbReference>
<evidence type="ECO:0000259" key="10">
    <source>
        <dbReference type="Pfam" id="PF00999"/>
    </source>
</evidence>
<keyword evidence="12" id="KW-1185">Reference proteome</keyword>
<feature type="transmembrane region" description="Helical" evidence="9">
    <location>
        <begin position="56"/>
        <end position="75"/>
    </location>
</feature>
<keyword evidence="5 9" id="KW-0812">Transmembrane</keyword>
<feature type="transmembrane region" description="Helical" evidence="9">
    <location>
        <begin position="187"/>
        <end position="206"/>
    </location>
</feature>
<feature type="transmembrane region" description="Helical" evidence="9">
    <location>
        <begin position="292"/>
        <end position="316"/>
    </location>
</feature>
<evidence type="ECO:0000256" key="9">
    <source>
        <dbReference type="SAM" id="Phobius"/>
    </source>
</evidence>
<dbReference type="PATRIC" id="fig|698738.3.peg.2107"/>
<keyword evidence="3" id="KW-0813">Transport</keyword>
<keyword evidence="7" id="KW-0406">Ion transport</keyword>
<feature type="transmembrane region" description="Helical" evidence="9">
    <location>
        <begin position="32"/>
        <end position="50"/>
    </location>
</feature>
<dbReference type="OrthoDB" id="9781411at2"/>
<dbReference type="KEGG" id="oai:OLEAN_C20370"/>
<dbReference type="EMBL" id="FO203512">
    <property type="protein sequence ID" value="CCK76213.1"/>
    <property type="molecule type" value="Genomic_DNA"/>
</dbReference>
<evidence type="ECO:0000256" key="3">
    <source>
        <dbReference type="ARBA" id="ARBA00022448"/>
    </source>
</evidence>
<feature type="transmembrane region" description="Helical" evidence="9">
    <location>
        <begin position="116"/>
        <end position="136"/>
    </location>
</feature>
<comment type="similarity">
    <text evidence="2">Belongs to the monovalent cation:proton antiporter 2 (CPA2) transporter (TC 2.A.37) family.</text>
</comment>
<dbReference type="Proteomes" id="UP000032749">
    <property type="component" value="Chromosome"/>
</dbReference>
<name>R4YSF1_OLEAN</name>
<evidence type="ECO:0000256" key="6">
    <source>
        <dbReference type="ARBA" id="ARBA00022989"/>
    </source>
</evidence>
<proteinExistence type="inferred from homology"/>
<dbReference type="HOGENOM" id="CLU_005126_1_2_6"/>
<dbReference type="Pfam" id="PF00999">
    <property type="entry name" value="Na_H_Exchanger"/>
    <property type="match status" value="1"/>
</dbReference>
<evidence type="ECO:0000256" key="4">
    <source>
        <dbReference type="ARBA" id="ARBA00022449"/>
    </source>
</evidence>
<feature type="transmembrane region" description="Helical" evidence="9">
    <location>
        <begin position="148"/>
        <end position="167"/>
    </location>
</feature>
<feature type="domain" description="Cation/H+ exchanger transmembrane" evidence="10">
    <location>
        <begin position="18"/>
        <end position="370"/>
    </location>
</feature>
<dbReference type="AlphaFoldDB" id="R4YSF1"/>
<organism evidence="11 12">
    <name type="scientific">Oleispira antarctica RB-8</name>
    <dbReference type="NCBI Taxonomy" id="698738"/>
    <lineage>
        <taxon>Bacteria</taxon>
        <taxon>Pseudomonadati</taxon>
        <taxon>Pseudomonadota</taxon>
        <taxon>Gammaproteobacteria</taxon>
        <taxon>Oceanospirillales</taxon>
        <taxon>Oceanospirillaceae</taxon>
        <taxon>Oleispira</taxon>
    </lineage>
</organism>
<evidence type="ECO:0000256" key="1">
    <source>
        <dbReference type="ARBA" id="ARBA00004141"/>
    </source>
</evidence>
<gene>
    <name evidence="11" type="ORF">OLEAN_C20370</name>
</gene>
<feature type="transmembrane region" description="Helical" evidence="9">
    <location>
        <begin position="359"/>
        <end position="380"/>
    </location>
</feature>
<protein>
    <submittedName>
        <fullName evidence="11">Kef-type K+ transport system, predicted NAD-binding component</fullName>
    </submittedName>
</protein>
<keyword evidence="8 9" id="KW-0472">Membrane</keyword>
<dbReference type="Gene3D" id="1.20.1530.20">
    <property type="match status" value="1"/>
</dbReference>
<feature type="transmembrane region" description="Helical" evidence="9">
    <location>
        <begin position="270"/>
        <end position="286"/>
    </location>
</feature>
<evidence type="ECO:0000256" key="8">
    <source>
        <dbReference type="ARBA" id="ARBA00023136"/>
    </source>
</evidence>
<dbReference type="STRING" id="698738.OLEAN_C20370"/>
<feature type="transmembrane region" description="Helical" evidence="9">
    <location>
        <begin position="6"/>
        <end position="25"/>
    </location>
</feature>